<evidence type="ECO:0000256" key="4">
    <source>
        <dbReference type="ARBA" id="ARBA00022857"/>
    </source>
</evidence>
<feature type="binding site" evidence="9">
    <location>
        <position position="51"/>
    </location>
    <ligand>
        <name>FAD</name>
        <dbReference type="ChEBI" id="CHEBI:57692"/>
    </ligand>
</feature>
<dbReference type="STRING" id="1120996.SAMN02746066_00484"/>
<comment type="cofactor">
    <cofactor evidence="9">
        <name>FAD</name>
        <dbReference type="ChEBI" id="CHEBI:57692"/>
    </cofactor>
    <text evidence="9">Binds 1 FAD per subunit.</text>
</comment>
<evidence type="ECO:0000313" key="14">
    <source>
        <dbReference type="EMBL" id="SHM00476.1"/>
    </source>
</evidence>
<feature type="active site" description="Proton acceptor" evidence="8">
    <location>
        <position position="442"/>
    </location>
</feature>
<proteinExistence type="inferred from homology"/>
<evidence type="ECO:0000256" key="11">
    <source>
        <dbReference type="RuleBase" id="RU003691"/>
    </source>
</evidence>
<feature type="binding site" evidence="9">
    <location>
        <position position="302"/>
    </location>
    <ligand>
        <name>FAD</name>
        <dbReference type="ChEBI" id="CHEBI:57692"/>
    </ligand>
</feature>
<keyword evidence="7 11" id="KW-0676">Redox-active center</keyword>
<keyword evidence="2 11" id="KW-0285">Flavoprotein</keyword>
<dbReference type="InterPro" id="IPR001100">
    <property type="entry name" value="Pyr_nuc-diS_OxRdtase"/>
</dbReference>
<dbReference type="FunFam" id="3.30.390.30:FF:000001">
    <property type="entry name" value="Dihydrolipoyl dehydrogenase"/>
    <property type="match status" value="1"/>
</dbReference>
<keyword evidence="5 11" id="KW-0560">Oxidoreductase</keyword>
<dbReference type="Pfam" id="PF07992">
    <property type="entry name" value="Pyr_redox_2"/>
    <property type="match status" value="1"/>
</dbReference>
<evidence type="ECO:0000256" key="7">
    <source>
        <dbReference type="ARBA" id="ARBA00023284"/>
    </source>
</evidence>
<dbReference type="PRINTS" id="PR00368">
    <property type="entry name" value="FADPNR"/>
</dbReference>
<keyword evidence="9" id="KW-0520">NAD</keyword>
<dbReference type="PRINTS" id="PR00411">
    <property type="entry name" value="PNDRDTASEI"/>
</dbReference>
<evidence type="ECO:0000256" key="10">
    <source>
        <dbReference type="PIRSR" id="PIRSR000350-4"/>
    </source>
</evidence>
<dbReference type="GO" id="GO:0003955">
    <property type="term" value="F:NAD(P)H dehydrogenase (quinone) activity"/>
    <property type="evidence" value="ECO:0007669"/>
    <property type="project" value="TreeGrafter"/>
</dbReference>
<keyword evidence="15" id="KW-1185">Reference proteome</keyword>
<evidence type="ECO:0000256" key="2">
    <source>
        <dbReference type="ARBA" id="ARBA00022630"/>
    </source>
</evidence>
<gene>
    <name evidence="14" type="ORF">SAMN02746066_00484</name>
</gene>
<dbReference type="PANTHER" id="PTHR43014:SF4">
    <property type="entry name" value="PYRIDINE NUCLEOTIDE-DISULFIDE OXIDOREDUCTASE RCLA-RELATED"/>
    <property type="match status" value="1"/>
</dbReference>
<dbReference type="GO" id="GO:0016668">
    <property type="term" value="F:oxidoreductase activity, acting on a sulfur group of donors, NAD(P) as acceptor"/>
    <property type="evidence" value="ECO:0007669"/>
    <property type="project" value="InterPro"/>
</dbReference>
<dbReference type="InterPro" id="IPR023753">
    <property type="entry name" value="FAD/NAD-binding_dom"/>
</dbReference>
<dbReference type="Gene3D" id="3.50.50.60">
    <property type="entry name" value="FAD/NAD(P)-binding domain"/>
    <property type="match status" value="2"/>
</dbReference>
<keyword evidence="6" id="KW-1015">Disulfide bond</keyword>
<dbReference type="Pfam" id="PF02852">
    <property type="entry name" value="Pyr_redox_dim"/>
    <property type="match status" value="1"/>
</dbReference>
<feature type="domain" description="FAD/NAD(P)-binding" evidence="13">
    <location>
        <begin position="3"/>
        <end position="306"/>
    </location>
</feature>
<dbReference type="InterPro" id="IPR036188">
    <property type="entry name" value="FAD/NAD-bd_sf"/>
</dbReference>
<evidence type="ECO:0000256" key="9">
    <source>
        <dbReference type="PIRSR" id="PIRSR000350-3"/>
    </source>
</evidence>
<keyword evidence="14" id="KW-0670">Pyruvate</keyword>
<dbReference type="InterPro" id="IPR016156">
    <property type="entry name" value="FAD/NAD-linked_Rdtase_dimer_sf"/>
</dbReference>
<protein>
    <submittedName>
        <fullName evidence="14">Pyruvate/2-oxoglutarate dehydrogenase complex, dihydrolipoamide dehydrogenase (E3) component</fullName>
    </submittedName>
</protein>
<organism evidence="14 15">
    <name type="scientific">Anaerosporobacter mobilis DSM 15930</name>
    <dbReference type="NCBI Taxonomy" id="1120996"/>
    <lineage>
        <taxon>Bacteria</taxon>
        <taxon>Bacillati</taxon>
        <taxon>Bacillota</taxon>
        <taxon>Clostridia</taxon>
        <taxon>Lachnospirales</taxon>
        <taxon>Lachnospiraceae</taxon>
        <taxon>Anaerosporobacter</taxon>
    </lineage>
</organism>
<dbReference type="RefSeq" id="WP_073282349.1">
    <property type="nucleotide sequence ID" value="NZ_FRCP01000005.1"/>
</dbReference>
<dbReference type="InterPro" id="IPR004099">
    <property type="entry name" value="Pyr_nucl-diS_OxRdtase_dimer"/>
</dbReference>
<dbReference type="EMBL" id="FRCP01000005">
    <property type="protein sequence ID" value="SHM00476.1"/>
    <property type="molecule type" value="Genomic_DNA"/>
</dbReference>
<comment type="similarity">
    <text evidence="1 11">Belongs to the class-I pyridine nucleotide-disulfide oxidoreductase family.</text>
</comment>
<name>A0A1M7F8W8_9FIRM</name>
<evidence type="ECO:0000256" key="1">
    <source>
        <dbReference type="ARBA" id="ARBA00007532"/>
    </source>
</evidence>
<evidence type="ECO:0000256" key="6">
    <source>
        <dbReference type="ARBA" id="ARBA00023157"/>
    </source>
</evidence>
<feature type="binding site" evidence="9">
    <location>
        <begin position="175"/>
        <end position="182"/>
    </location>
    <ligand>
        <name>NAD(+)</name>
        <dbReference type="ChEBI" id="CHEBI:57540"/>
    </ligand>
</feature>
<keyword evidence="3 9" id="KW-0274">FAD</keyword>
<keyword evidence="9" id="KW-0547">Nucleotide-binding</keyword>
<evidence type="ECO:0000256" key="8">
    <source>
        <dbReference type="PIRSR" id="PIRSR000350-2"/>
    </source>
</evidence>
<dbReference type="InterPro" id="IPR012999">
    <property type="entry name" value="Pyr_OxRdtase_I_AS"/>
</dbReference>
<sequence>MIYDVIIIGFGKAGKTLAASLAKQNKKIALIEKSEKMYGGTCINVGCIPTKFLREKAHQVANEEGGFDEKAEAYKRAIEDKNTLVTMLRGKNYDKLNQFENITIYHGEASFESENKVNVEMQDEKIVLEGNQIFINTGATPNTPPIEGIQGNAYVHTSETLLENRNLPKQLCIIGAGYIGLEIASMYHNFGSEVTVIQREEGFLPKEDKDIADSIKEIMTKKGICFELGVQNIRVEENEVVFTKNNTEYRKEADAILVATGRKPNTMGLNLDSIGVDMDARGAIVVDEYLHTSVPNIWAMGDVTGEAQYTYLSLDDYRIIEGALSVGESAVNKVPYTRQTRKNIPYSVFLDTPYARVGMNEKEAKERNIPIRVLKMPVAAIPKAQVLKRTEGMLKAIVHKDTDKILGVMLLCEESYEMINVVKMAMDYNADASQLKNQIFTHPTMTEALNDLFSM</sequence>
<feature type="domain" description="Pyridine nucleotide-disulphide oxidoreductase dimerisation" evidence="12">
    <location>
        <begin position="344"/>
        <end position="451"/>
    </location>
</feature>
<dbReference type="SUPFAM" id="SSF51905">
    <property type="entry name" value="FAD/NAD(P)-binding domain"/>
    <property type="match status" value="1"/>
</dbReference>
<dbReference type="PIRSF" id="PIRSF000350">
    <property type="entry name" value="Mercury_reductase_MerA"/>
    <property type="match status" value="1"/>
</dbReference>
<keyword evidence="4" id="KW-0521">NADP</keyword>
<dbReference type="Proteomes" id="UP000184038">
    <property type="component" value="Unassembled WGS sequence"/>
</dbReference>
<dbReference type="Gene3D" id="3.30.390.30">
    <property type="match status" value="1"/>
</dbReference>
<evidence type="ECO:0000259" key="13">
    <source>
        <dbReference type="Pfam" id="PF07992"/>
    </source>
</evidence>
<evidence type="ECO:0000256" key="5">
    <source>
        <dbReference type="ARBA" id="ARBA00023002"/>
    </source>
</evidence>
<accession>A0A1M7F8W8</accession>
<evidence type="ECO:0000313" key="15">
    <source>
        <dbReference type="Proteomes" id="UP000184038"/>
    </source>
</evidence>
<evidence type="ECO:0000256" key="3">
    <source>
        <dbReference type="ARBA" id="ARBA00022827"/>
    </source>
</evidence>
<dbReference type="PANTHER" id="PTHR43014">
    <property type="entry name" value="MERCURIC REDUCTASE"/>
    <property type="match status" value="1"/>
</dbReference>
<dbReference type="OrthoDB" id="9807946at2"/>
<dbReference type="SUPFAM" id="SSF55424">
    <property type="entry name" value="FAD/NAD-linked reductases, dimerisation (C-terminal) domain"/>
    <property type="match status" value="1"/>
</dbReference>
<dbReference type="GO" id="GO:0050660">
    <property type="term" value="F:flavin adenine dinucleotide binding"/>
    <property type="evidence" value="ECO:0007669"/>
    <property type="project" value="TreeGrafter"/>
</dbReference>
<feature type="binding site" evidence="9">
    <location>
        <position position="261"/>
    </location>
    <ligand>
        <name>NAD(+)</name>
        <dbReference type="ChEBI" id="CHEBI:57540"/>
    </ligand>
</feature>
<feature type="disulfide bond" description="Redox-active" evidence="10">
    <location>
        <begin position="42"/>
        <end position="47"/>
    </location>
</feature>
<dbReference type="AlphaFoldDB" id="A0A1M7F8W8"/>
<evidence type="ECO:0000259" key="12">
    <source>
        <dbReference type="Pfam" id="PF02852"/>
    </source>
</evidence>
<dbReference type="PROSITE" id="PS00076">
    <property type="entry name" value="PYRIDINE_REDOX_1"/>
    <property type="match status" value="1"/>
</dbReference>
<reference evidence="14 15" key="1">
    <citation type="submission" date="2016-11" db="EMBL/GenBank/DDBJ databases">
        <authorList>
            <person name="Jaros S."/>
            <person name="Januszkiewicz K."/>
            <person name="Wedrychowicz H."/>
        </authorList>
    </citation>
    <scope>NUCLEOTIDE SEQUENCE [LARGE SCALE GENOMIC DNA]</scope>
    <source>
        <strain evidence="14 15">DSM 15930</strain>
    </source>
</reference>